<dbReference type="AlphaFoldDB" id="A0A6A6ISU7"/>
<evidence type="ECO:0000313" key="8">
    <source>
        <dbReference type="EMBL" id="KAF2252613.1"/>
    </source>
</evidence>
<keyword evidence="7" id="KW-0812">Transmembrane</keyword>
<keyword evidence="7" id="KW-0472">Membrane</keyword>
<dbReference type="PANTHER" id="PTHR47582">
    <property type="entry name" value="P450, PUTATIVE (EUROFUNG)-RELATED"/>
    <property type="match status" value="1"/>
</dbReference>
<sequence length="508" mass="56257">MTTIPSSILLVISGLAATYVFLRFLLTFTQDAKEPPALETAIPFLSPMIGMRKKGKFYVDLRDKFNLPIYTLRIPLIRLYIINSTELIPIAQRQVRTLDFAPMKAKVAMNVMGASPDGRKILVRDQNGVEDFSYAIMFDKAIHPAVTPGPQLDAMNKLSVQKVSEALETLASQAPRPLRLFEWVKKEITFATTEAVYGPKNPFSDAKIQEAYWKFEPGIITLLLDLYPNLLARESVQARKDIVDAFNDYFVSRGHEQGSAFVQAHHRHKIDQGVTGKDVARFEIGGIIAILSNTTPAAFWVLYHAISDATALEECRREIIACCRVDGDICTLDITEVKASCPILLSILKESLRFHGIGTSVRVVTQDHGGMVMIPGPVQHSSKPAYGENVGEFQHKRFVRSPERKRPTPIAFRGFGGGSTLCPGRHFATTEVLTFVALMIVRFDFEPTKGEWICPKTDKAGMQGTIAPPNEDVKVQIAPATGELAGKKWNVVLSGSDKGIELSVEDIQ</sequence>
<evidence type="ECO:0000256" key="5">
    <source>
        <dbReference type="PIRSR" id="PIRSR602403-1"/>
    </source>
</evidence>
<evidence type="ECO:0000256" key="4">
    <source>
        <dbReference type="ARBA" id="ARBA00023004"/>
    </source>
</evidence>
<accession>A0A6A6ISU7</accession>
<dbReference type="RefSeq" id="XP_033687617.1">
    <property type="nucleotide sequence ID" value="XM_033831495.1"/>
</dbReference>
<dbReference type="InterPro" id="IPR002403">
    <property type="entry name" value="Cyt_P450_E_grp-IV"/>
</dbReference>
<evidence type="ECO:0000256" key="7">
    <source>
        <dbReference type="SAM" id="Phobius"/>
    </source>
</evidence>
<dbReference type="EMBL" id="ML987192">
    <property type="protein sequence ID" value="KAF2252613.1"/>
    <property type="molecule type" value="Genomic_DNA"/>
</dbReference>
<keyword evidence="4 5" id="KW-0408">Iron</keyword>
<evidence type="ECO:0000256" key="3">
    <source>
        <dbReference type="ARBA" id="ARBA00022723"/>
    </source>
</evidence>
<dbReference type="GO" id="GO:0004497">
    <property type="term" value="F:monooxygenase activity"/>
    <property type="evidence" value="ECO:0007669"/>
    <property type="project" value="UniProtKB-KW"/>
</dbReference>
<organism evidence="8 9">
    <name type="scientific">Trematosphaeria pertusa</name>
    <dbReference type="NCBI Taxonomy" id="390896"/>
    <lineage>
        <taxon>Eukaryota</taxon>
        <taxon>Fungi</taxon>
        <taxon>Dikarya</taxon>
        <taxon>Ascomycota</taxon>
        <taxon>Pezizomycotina</taxon>
        <taxon>Dothideomycetes</taxon>
        <taxon>Pleosporomycetidae</taxon>
        <taxon>Pleosporales</taxon>
        <taxon>Massarineae</taxon>
        <taxon>Trematosphaeriaceae</taxon>
        <taxon>Trematosphaeria</taxon>
    </lineage>
</organism>
<keyword evidence="3 5" id="KW-0479">Metal-binding</keyword>
<dbReference type="GO" id="GO:0005506">
    <property type="term" value="F:iron ion binding"/>
    <property type="evidence" value="ECO:0007669"/>
    <property type="project" value="InterPro"/>
</dbReference>
<dbReference type="Gene3D" id="1.10.630.10">
    <property type="entry name" value="Cytochrome P450"/>
    <property type="match status" value="1"/>
</dbReference>
<gene>
    <name evidence="8" type="ORF">BU26DRAFT_539177</name>
</gene>
<comment type="cofactor">
    <cofactor evidence="1 5">
        <name>heme</name>
        <dbReference type="ChEBI" id="CHEBI:30413"/>
    </cofactor>
</comment>
<dbReference type="PRINTS" id="PR00465">
    <property type="entry name" value="EP450IV"/>
</dbReference>
<dbReference type="InterPro" id="IPR053007">
    <property type="entry name" value="CYP450_monoxygenase_sec-met"/>
</dbReference>
<evidence type="ECO:0000256" key="2">
    <source>
        <dbReference type="ARBA" id="ARBA00010617"/>
    </source>
</evidence>
<proteinExistence type="inferred from homology"/>
<protein>
    <submittedName>
        <fullName evidence="8">Cytochrome P450</fullName>
    </submittedName>
</protein>
<dbReference type="CDD" id="cd11040">
    <property type="entry name" value="CYP7_CYP8-like"/>
    <property type="match status" value="1"/>
</dbReference>
<dbReference type="GO" id="GO:0020037">
    <property type="term" value="F:heme binding"/>
    <property type="evidence" value="ECO:0007669"/>
    <property type="project" value="InterPro"/>
</dbReference>
<keyword evidence="6" id="KW-0560">Oxidoreductase</keyword>
<dbReference type="GeneID" id="54584825"/>
<dbReference type="InterPro" id="IPR001128">
    <property type="entry name" value="Cyt_P450"/>
</dbReference>
<dbReference type="SUPFAM" id="SSF48264">
    <property type="entry name" value="Cytochrome P450"/>
    <property type="match status" value="1"/>
</dbReference>
<reference evidence="8" key="1">
    <citation type="journal article" date="2020" name="Stud. Mycol.">
        <title>101 Dothideomycetes genomes: a test case for predicting lifestyles and emergence of pathogens.</title>
        <authorList>
            <person name="Haridas S."/>
            <person name="Albert R."/>
            <person name="Binder M."/>
            <person name="Bloem J."/>
            <person name="Labutti K."/>
            <person name="Salamov A."/>
            <person name="Andreopoulos B."/>
            <person name="Baker S."/>
            <person name="Barry K."/>
            <person name="Bills G."/>
            <person name="Bluhm B."/>
            <person name="Cannon C."/>
            <person name="Castanera R."/>
            <person name="Culley D."/>
            <person name="Daum C."/>
            <person name="Ezra D."/>
            <person name="Gonzalez J."/>
            <person name="Henrissat B."/>
            <person name="Kuo A."/>
            <person name="Liang C."/>
            <person name="Lipzen A."/>
            <person name="Lutzoni F."/>
            <person name="Magnuson J."/>
            <person name="Mondo S."/>
            <person name="Nolan M."/>
            <person name="Ohm R."/>
            <person name="Pangilinan J."/>
            <person name="Park H.-J."/>
            <person name="Ramirez L."/>
            <person name="Alfaro M."/>
            <person name="Sun H."/>
            <person name="Tritt A."/>
            <person name="Yoshinaga Y."/>
            <person name="Zwiers L.-H."/>
            <person name="Turgeon B."/>
            <person name="Goodwin S."/>
            <person name="Spatafora J."/>
            <person name="Crous P."/>
            <person name="Grigoriev I."/>
        </authorList>
    </citation>
    <scope>NUCLEOTIDE SEQUENCE</scope>
    <source>
        <strain evidence="8">CBS 122368</strain>
    </source>
</reference>
<comment type="similarity">
    <text evidence="2 6">Belongs to the cytochrome P450 family.</text>
</comment>
<keyword evidence="9" id="KW-1185">Reference proteome</keyword>
<dbReference type="Proteomes" id="UP000800094">
    <property type="component" value="Unassembled WGS sequence"/>
</dbReference>
<feature type="transmembrane region" description="Helical" evidence="7">
    <location>
        <begin position="7"/>
        <end position="26"/>
    </location>
</feature>
<evidence type="ECO:0000256" key="1">
    <source>
        <dbReference type="ARBA" id="ARBA00001971"/>
    </source>
</evidence>
<name>A0A6A6ISU7_9PLEO</name>
<dbReference type="InterPro" id="IPR017972">
    <property type="entry name" value="Cyt_P450_CS"/>
</dbReference>
<keyword evidence="6" id="KW-0503">Monooxygenase</keyword>
<dbReference type="InterPro" id="IPR036396">
    <property type="entry name" value="Cyt_P450_sf"/>
</dbReference>
<dbReference type="GO" id="GO:0016705">
    <property type="term" value="F:oxidoreductase activity, acting on paired donors, with incorporation or reduction of molecular oxygen"/>
    <property type="evidence" value="ECO:0007669"/>
    <property type="project" value="InterPro"/>
</dbReference>
<evidence type="ECO:0000256" key="6">
    <source>
        <dbReference type="RuleBase" id="RU000461"/>
    </source>
</evidence>
<dbReference type="PANTHER" id="PTHR47582:SF1">
    <property type="entry name" value="P450, PUTATIVE (EUROFUNG)-RELATED"/>
    <property type="match status" value="1"/>
</dbReference>
<dbReference type="OrthoDB" id="1470350at2759"/>
<evidence type="ECO:0000313" key="9">
    <source>
        <dbReference type="Proteomes" id="UP000800094"/>
    </source>
</evidence>
<dbReference type="PROSITE" id="PS00086">
    <property type="entry name" value="CYTOCHROME_P450"/>
    <property type="match status" value="1"/>
</dbReference>
<keyword evidence="5 6" id="KW-0349">Heme</keyword>
<dbReference type="Pfam" id="PF00067">
    <property type="entry name" value="p450"/>
    <property type="match status" value="1"/>
</dbReference>
<feature type="binding site" description="axial binding residue" evidence="5">
    <location>
        <position position="422"/>
    </location>
    <ligand>
        <name>heme</name>
        <dbReference type="ChEBI" id="CHEBI:30413"/>
    </ligand>
    <ligandPart>
        <name>Fe</name>
        <dbReference type="ChEBI" id="CHEBI:18248"/>
    </ligandPart>
</feature>
<keyword evidence="7" id="KW-1133">Transmembrane helix</keyword>